<keyword evidence="2" id="KW-0472">Membrane</keyword>
<dbReference type="Proteomes" id="UP000092445">
    <property type="component" value="Unassembled WGS sequence"/>
</dbReference>
<feature type="compositionally biased region" description="Polar residues" evidence="1">
    <location>
        <begin position="725"/>
        <end position="736"/>
    </location>
</feature>
<organism evidence="3 4">
    <name type="scientific">Glossina pallidipes</name>
    <name type="common">Tsetse fly</name>
    <dbReference type="NCBI Taxonomy" id="7398"/>
    <lineage>
        <taxon>Eukaryota</taxon>
        <taxon>Metazoa</taxon>
        <taxon>Ecdysozoa</taxon>
        <taxon>Arthropoda</taxon>
        <taxon>Hexapoda</taxon>
        <taxon>Insecta</taxon>
        <taxon>Pterygota</taxon>
        <taxon>Neoptera</taxon>
        <taxon>Endopterygota</taxon>
        <taxon>Diptera</taxon>
        <taxon>Brachycera</taxon>
        <taxon>Muscomorpha</taxon>
        <taxon>Hippoboscoidea</taxon>
        <taxon>Glossinidae</taxon>
        <taxon>Glossina</taxon>
    </lineage>
</organism>
<dbReference type="EnsemblMetazoa" id="GPAI009177-RA">
    <property type="protein sequence ID" value="GPAI009177-PA"/>
    <property type="gene ID" value="GPAI009177"/>
</dbReference>
<evidence type="ECO:0000313" key="4">
    <source>
        <dbReference type="Proteomes" id="UP000092445"/>
    </source>
</evidence>
<feature type="compositionally biased region" description="Basic and acidic residues" evidence="1">
    <location>
        <begin position="505"/>
        <end position="514"/>
    </location>
</feature>
<accession>A0A1A9ZB21</accession>
<dbReference type="VEuPathDB" id="VectorBase:GPAI009177"/>
<keyword evidence="4" id="KW-1185">Reference proteome</keyword>
<keyword evidence="2" id="KW-1133">Transmembrane helix</keyword>
<keyword evidence="2" id="KW-0812">Transmembrane</keyword>
<name>A0A1A9ZB21_GLOPL</name>
<feature type="region of interest" description="Disordered" evidence="1">
    <location>
        <begin position="975"/>
        <end position="1007"/>
    </location>
</feature>
<sequence>MCNSISFQIVSIVQITLPTLYLLLILVFNLSQSASGVAPAPVVYLVPPPLPSLPQFNYAKAFNFKTNEFQTSSLSSSNNQSSSKSPEQTGFMTRVARWFGFSNGKPQIPDSNMSAASSKQSYTYPKPQQYDANGKELCNLCNKYPWMPMFPNSVHFAQTNQWAPQTPVHGAKSTQELQQASSIVKQRAVQFHFPHPNFFHIPNNNPKNFLQKPYPSGPFLPIVASNFNNPAVATKFQSQSFRPSSTPYFQQLPSTEPAHFHQNIAASSEIHSNTLRPNHIFSTVTPQRDSTFEIVKSHELTEFVSSIEYPATFVHTKAIDINMVSSTTIPPNHKPGTDAYSDTSTGRYLYETLNPHLNDHVPASQIITEPGSFINDVALSAENSQSTKSSPSYNGQDNAPISTQFSSQAFMYDIDNFPAASSQNITILQQSADTWPLESKEFFFSTTTSENIFSQEEETTTESTIMETESTESSRENIVDLIASIQTDIQRLKQDTANSLSSKTRQRETPKRLLDSPIQHVGEKEGAPRPFTKDPSNLGFRSTDINQKFSQAAINTKGTYTQPWLPYTVSSAAPTSTSTYRAIEASRDFVGTSATGSPTLIDNKLSKYSIPYATKIKPRPFESTRDSAITKDPPAGLYSQLNELHTPQESMLIGVKAQGVPFSSSTTPSPRNTKYLTKILASNLRELLQRELEVNPRNKSFPANGLSFDISKLQKNIDGWTEQEYTSLSHRPSTPTIGGRSKKIPSEYLPTTTTTTTTMKPQRQSKTTKEFESSPGLSISINNLEPLLQDRGSIKFHYTPIEDNHLQDTDEGNVFNKNNTPTTFIHTSTAKSITTTTETLTYLRNIAAQEESRELWKKAQVTISPQTKEKVYVVTPQPRFHPRTFSEQFFTGLGSAFKSPRFVVRPTPGNASNLTTFLDTNNNKSSAKSLQQMLFGSDFFGLKGLSTYTSKQPVEIIGGNSKVITIVTPPDNLETTTSASVSASANIMDLTKGKRTTRKPTMSPSPR</sequence>
<dbReference type="STRING" id="7398.A0A1A9ZB21"/>
<dbReference type="AlphaFoldDB" id="A0A1A9ZB21"/>
<feature type="region of interest" description="Disordered" evidence="1">
    <location>
        <begin position="725"/>
        <end position="776"/>
    </location>
</feature>
<reference evidence="3" key="2">
    <citation type="submission" date="2020-05" db="UniProtKB">
        <authorList>
            <consortium name="EnsemblMetazoa"/>
        </authorList>
    </citation>
    <scope>IDENTIFICATION</scope>
    <source>
        <strain evidence="3">IAEA</strain>
    </source>
</reference>
<evidence type="ECO:0000313" key="3">
    <source>
        <dbReference type="EnsemblMetazoa" id="GPAI009177-PA"/>
    </source>
</evidence>
<evidence type="ECO:0000256" key="1">
    <source>
        <dbReference type="SAM" id="MobiDB-lite"/>
    </source>
</evidence>
<feature type="compositionally biased region" description="Low complexity" evidence="1">
    <location>
        <begin position="975"/>
        <end position="985"/>
    </location>
</feature>
<reference evidence="4" key="1">
    <citation type="submission" date="2014-03" db="EMBL/GenBank/DDBJ databases">
        <authorList>
            <person name="Aksoy S."/>
            <person name="Warren W."/>
            <person name="Wilson R.K."/>
        </authorList>
    </citation>
    <scope>NUCLEOTIDE SEQUENCE [LARGE SCALE GENOMIC DNA]</scope>
    <source>
        <strain evidence="4">IAEA</strain>
    </source>
</reference>
<feature type="region of interest" description="Disordered" evidence="1">
    <location>
        <begin position="453"/>
        <end position="474"/>
    </location>
</feature>
<evidence type="ECO:0000256" key="2">
    <source>
        <dbReference type="SAM" id="Phobius"/>
    </source>
</evidence>
<proteinExistence type="predicted"/>
<feature type="transmembrane region" description="Helical" evidence="2">
    <location>
        <begin position="7"/>
        <end position="28"/>
    </location>
</feature>
<feature type="region of interest" description="Disordered" evidence="1">
    <location>
        <begin position="495"/>
        <end position="539"/>
    </location>
</feature>
<protein>
    <submittedName>
        <fullName evidence="3">Uncharacterized protein</fullName>
    </submittedName>
</protein>